<reference evidence="1 2" key="1">
    <citation type="journal article" date="2024" name="Nat. Commun.">
        <title>Phylogenomics reveals the evolutionary origins of lichenization in chlorophyte algae.</title>
        <authorList>
            <person name="Puginier C."/>
            <person name="Libourel C."/>
            <person name="Otte J."/>
            <person name="Skaloud P."/>
            <person name="Haon M."/>
            <person name="Grisel S."/>
            <person name="Petersen M."/>
            <person name="Berrin J.G."/>
            <person name="Delaux P.M."/>
            <person name="Dal Grande F."/>
            <person name="Keller J."/>
        </authorList>
    </citation>
    <scope>NUCLEOTIDE SEQUENCE [LARGE SCALE GENOMIC DNA]</scope>
    <source>
        <strain evidence="1 2">SAG 2145</strain>
    </source>
</reference>
<evidence type="ECO:0000313" key="2">
    <source>
        <dbReference type="Proteomes" id="UP001438707"/>
    </source>
</evidence>
<dbReference type="Proteomes" id="UP001438707">
    <property type="component" value="Unassembled WGS sequence"/>
</dbReference>
<organism evidence="1 2">
    <name type="scientific">Apatococcus lobatus</name>
    <dbReference type="NCBI Taxonomy" id="904363"/>
    <lineage>
        <taxon>Eukaryota</taxon>
        <taxon>Viridiplantae</taxon>
        <taxon>Chlorophyta</taxon>
        <taxon>core chlorophytes</taxon>
        <taxon>Trebouxiophyceae</taxon>
        <taxon>Chlorellales</taxon>
        <taxon>Chlorellaceae</taxon>
        <taxon>Apatococcus</taxon>
    </lineage>
</organism>
<accession>A0AAW1QI55</accession>
<sequence>MCWQAELAHLSSAVWTRRPWAYCWVQRDAVPEATARDCRRYQPLICPCNKQGHGCFGGAWWSYSGDEHLEWLLAAVMRTNLVWKQMPDRIVLMHSLQAAL</sequence>
<proteinExistence type="predicted"/>
<gene>
    <name evidence="1" type="ORF">WJX74_000602</name>
</gene>
<dbReference type="EMBL" id="JALJOS010000040">
    <property type="protein sequence ID" value="KAK9821146.1"/>
    <property type="molecule type" value="Genomic_DNA"/>
</dbReference>
<name>A0AAW1QI55_9CHLO</name>
<dbReference type="AlphaFoldDB" id="A0AAW1QI55"/>
<keyword evidence="2" id="KW-1185">Reference proteome</keyword>
<evidence type="ECO:0000313" key="1">
    <source>
        <dbReference type="EMBL" id="KAK9821146.1"/>
    </source>
</evidence>
<protein>
    <submittedName>
        <fullName evidence="1">Uncharacterized protein</fullName>
    </submittedName>
</protein>
<comment type="caution">
    <text evidence="1">The sequence shown here is derived from an EMBL/GenBank/DDBJ whole genome shotgun (WGS) entry which is preliminary data.</text>
</comment>